<evidence type="ECO:0000256" key="3">
    <source>
        <dbReference type="ARBA" id="ARBA00022475"/>
    </source>
</evidence>
<evidence type="ECO:0000256" key="6">
    <source>
        <dbReference type="ARBA" id="ARBA00023065"/>
    </source>
</evidence>
<comment type="subcellular location">
    <subcellularLocation>
        <location evidence="1">Cell membrane</location>
        <topology evidence="1">Multi-pass membrane protein</topology>
    </subcellularLocation>
</comment>
<comment type="caution">
    <text evidence="9">The sequence shown here is derived from an EMBL/GenBank/DDBJ whole genome shotgun (WGS) entry which is preliminary data.</text>
</comment>
<reference evidence="9 10" key="1">
    <citation type="journal article" date="2015" name="Plant Cell">
        <title>Oil accumulation by the oleaginous diatom Fistulifera solaris as revealed by the genome and transcriptome.</title>
        <authorList>
            <person name="Tanaka T."/>
            <person name="Maeda Y."/>
            <person name="Veluchamy A."/>
            <person name="Tanaka M."/>
            <person name="Abida H."/>
            <person name="Marechal E."/>
            <person name="Bowler C."/>
            <person name="Muto M."/>
            <person name="Sunaga Y."/>
            <person name="Tanaka M."/>
            <person name="Yoshino T."/>
            <person name="Taniguchi T."/>
            <person name="Fukuda Y."/>
            <person name="Nemoto M."/>
            <person name="Matsumoto M."/>
            <person name="Wong P.S."/>
            <person name="Aburatani S."/>
            <person name="Fujibuchi W."/>
        </authorList>
    </citation>
    <scope>NUCLEOTIDE SEQUENCE [LARGE SCALE GENOMIC DNA]</scope>
    <source>
        <strain evidence="9 10">JPCC DA0580</strain>
    </source>
</reference>
<dbReference type="PANTHER" id="PTHR33281">
    <property type="entry name" value="UPF0187 PROTEIN YNEE"/>
    <property type="match status" value="1"/>
</dbReference>
<sequence>MGSKYLSLWLAIHWLSNVRCYVLTTRLSPIFIERNSNGGRGPLFSVVGPSSLDSENTSTLVKPSKQELLENLARDFAILAEARPPTPSADDSMSPVLVSAGSSYTRLWTHSTWQSHSRPPHIRYARHVLRWWSSSTARVILPAVLIATAYATVLCVLCRHLGWTGTMGRMVLHTRGLANILKIYLFDSNPYACTLAIRHMAAFPWVIKVALRGENSDRNLEVLKIMLGESSEDYEWAVAQNKLPVALTSRLRQLCSVALHQSPFVHAGVALMIEERIRELETVYGACQRIFTSPIPPTYSRHLSRVLTTWLLVTPMSLIASGLPTITVALTTTLGAYVLIGIDEVGMEIENAFALLPLQQLCGSAQNDIRDAFLTEMPTVGL</sequence>
<dbReference type="Proteomes" id="UP000198406">
    <property type="component" value="Unassembled WGS sequence"/>
</dbReference>
<evidence type="ECO:0000256" key="1">
    <source>
        <dbReference type="ARBA" id="ARBA00004651"/>
    </source>
</evidence>
<accession>A0A1Z5KEK4</accession>
<keyword evidence="2" id="KW-0813">Transport</keyword>
<evidence type="ECO:0000313" key="10">
    <source>
        <dbReference type="Proteomes" id="UP000198406"/>
    </source>
</evidence>
<dbReference type="PANTHER" id="PTHR33281:SF19">
    <property type="entry name" value="VOLTAGE-DEPENDENT ANION CHANNEL-FORMING PROTEIN YNEE"/>
    <property type="match status" value="1"/>
</dbReference>
<keyword evidence="5" id="KW-1133">Transmembrane helix</keyword>
<keyword evidence="3" id="KW-1003">Cell membrane</keyword>
<evidence type="ECO:0000256" key="4">
    <source>
        <dbReference type="ARBA" id="ARBA00022692"/>
    </source>
</evidence>
<organism evidence="9 10">
    <name type="scientific">Fistulifera solaris</name>
    <name type="common">Oleaginous diatom</name>
    <dbReference type="NCBI Taxonomy" id="1519565"/>
    <lineage>
        <taxon>Eukaryota</taxon>
        <taxon>Sar</taxon>
        <taxon>Stramenopiles</taxon>
        <taxon>Ochrophyta</taxon>
        <taxon>Bacillariophyta</taxon>
        <taxon>Bacillariophyceae</taxon>
        <taxon>Bacillariophycidae</taxon>
        <taxon>Naviculales</taxon>
        <taxon>Naviculaceae</taxon>
        <taxon>Fistulifera</taxon>
    </lineage>
</organism>
<keyword evidence="8" id="KW-0732">Signal</keyword>
<proteinExistence type="predicted"/>
<dbReference type="GO" id="GO:0005886">
    <property type="term" value="C:plasma membrane"/>
    <property type="evidence" value="ECO:0007669"/>
    <property type="project" value="UniProtKB-SubCell"/>
</dbReference>
<keyword evidence="10" id="KW-1185">Reference proteome</keyword>
<keyword evidence="4" id="KW-0812">Transmembrane</keyword>
<dbReference type="InParanoid" id="A0A1Z5KEK4"/>
<gene>
    <name evidence="9" type="ORF">FisN_18Lh063</name>
</gene>
<evidence type="ECO:0000256" key="2">
    <source>
        <dbReference type="ARBA" id="ARBA00022448"/>
    </source>
</evidence>
<dbReference type="OrthoDB" id="1368at2759"/>
<dbReference type="EMBL" id="BDSP01000210">
    <property type="protein sequence ID" value="GAX24511.1"/>
    <property type="molecule type" value="Genomic_DNA"/>
</dbReference>
<dbReference type="GO" id="GO:0005254">
    <property type="term" value="F:chloride channel activity"/>
    <property type="evidence" value="ECO:0007669"/>
    <property type="project" value="InterPro"/>
</dbReference>
<name>A0A1Z5KEK4_FISSO</name>
<feature type="signal peptide" evidence="8">
    <location>
        <begin position="1"/>
        <end position="20"/>
    </location>
</feature>
<evidence type="ECO:0000313" key="9">
    <source>
        <dbReference type="EMBL" id="GAX24511.1"/>
    </source>
</evidence>
<protein>
    <submittedName>
        <fullName evidence="9">Uncharacterized protein</fullName>
    </submittedName>
</protein>
<evidence type="ECO:0000256" key="8">
    <source>
        <dbReference type="SAM" id="SignalP"/>
    </source>
</evidence>
<dbReference type="InterPro" id="IPR044669">
    <property type="entry name" value="YneE/VCCN1/2-like"/>
</dbReference>
<evidence type="ECO:0000256" key="7">
    <source>
        <dbReference type="ARBA" id="ARBA00023136"/>
    </source>
</evidence>
<keyword evidence="7" id="KW-0472">Membrane</keyword>
<dbReference type="AlphaFoldDB" id="A0A1Z5KEK4"/>
<feature type="chain" id="PRO_5013323622" evidence="8">
    <location>
        <begin position="21"/>
        <end position="382"/>
    </location>
</feature>
<evidence type="ECO:0000256" key="5">
    <source>
        <dbReference type="ARBA" id="ARBA00022989"/>
    </source>
</evidence>
<keyword evidence="6" id="KW-0406">Ion transport</keyword>
<dbReference type="Pfam" id="PF25539">
    <property type="entry name" value="Bestrophin_2"/>
    <property type="match status" value="1"/>
</dbReference>